<dbReference type="OrthoDB" id="5344363at2"/>
<comment type="caution">
    <text evidence="1">The sequence shown here is derived from an EMBL/GenBank/DDBJ whole genome shotgun (WGS) entry which is preliminary data.</text>
</comment>
<dbReference type="Gene3D" id="2.30.30.400">
    <property type="entry name" value="Rof-like"/>
    <property type="match status" value="1"/>
</dbReference>
<proteinExistence type="predicted"/>
<dbReference type="Proteomes" id="UP000006263">
    <property type="component" value="Unassembled WGS sequence"/>
</dbReference>
<accession>K6YPT3</accession>
<dbReference type="InterPro" id="IPR009778">
    <property type="entry name" value="ROF"/>
</dbReference>
<dbReference type="InterPro" id="IPR038626">
    <property type="entry name" value="Rof-like_sf"/>
</dbReference>
<dbReference type="eggNOG" id="COG4568">
    <property type="taxonomic scope" value="Bacteria"/>
</dbReference>
<name>K6YPT3_9ALTE</name>
<dbReference type="AlphaFoldDB" id="K6YPT3"/>
<gene>
    <name evidence="1" type="ORF">GMES_3719</name>
</gene>
<dbReference type="RefSeq" id="WP_006994147.1">
    <property type="nucleotide sequence ID" value="NZ_BAEP01000074.1"/>
</dbReference>
<protein>
    <submittedName>
        <fullName evidence="1">Transcriptional antiterminator, Rof</fullName>
    </submittedName>
</protein>
<evidence type="ECO:0000313" key="2">
    <source>
        <dbReference type="Proteomes" id="UP000006263"/>
    </source>
</evidence>
<evidence type="ECO:0000313" key="1">
    <source>
        <dbReference type="EMBL" id="GAC25996.1"/>
    </source>
</evidence>
<dbReference type="Pfam" id="PF07073">
    <property type="entry name" value="ROF"/>
    <property type="match status" value="1"/>
</dbReference>
<sequence length="89" mass="9923">MKCAEQDYVELACLFNMPVLIRLQDGSEIKGTAKNTNYNKQKQECIVLHSAEGECSIALNLIVLMQAQYANPHFSEIKFSESLAAKDNA</sequence>
<reference evidence="1 2" key="1">
    <citation type="journal article" date="2017" name="Antonie Van Leeuwenhoek">
        <title>Rhizobium rhizosphaerae sp. nov., a novel species isolated from rice rhizosphere.</title>
        <authorList>
            <person name="Zhao J.J."/>
            <person name="Zhang J."/>
            <person name="Zhang R.J."/>
            <person name="Zhang C.W."/>
            <person name="Yin H.Q."/>
            <person name="Zhang X.X."/>
        </authorList>
    </citation>
    <scope>NUCLEOTIDE SEQUENCE [LARGE SCALE GENOMIC DNA]</scope>
    <source>
        <strain evidence="1 2">KMM 241</strain>
    </source>
</reference>
<dbReference type="EMBL" id="BAEP01000074">
    <property type="protein sequence ID" value="GAC25996.1"/>
    <property type="molecule type" value="Genomic_DNA"/>
</dbReference>
<dbReference type="InterPro" id="IPR023534">
    <property type="entry name" value="Rof/RNase_P-like"/>
</dbReference>
<dbReference type="SUPFAM" id="SSF101744">
    <property type="entry name" value="Rof/RNase P subunit-like"/>
    <property type="match status" value="1"/>
</dbReference>
<organism evidence="1 2">
    <name type="scientific">Paraglaciecola mesophila KMM 241</name>
    <dbReference type="NCBI Taxonomy" id="1128912"/>
    <lineage>
        <taxon>Bacteria</taxon>
        <taxon>Pseudomonadati</taxon>
        <taxon>Pseudomonadota</taxon>
        <taxon>Gammaproteobacteria</taxon>
        <taxon>Alteromonadales</taxon>
        <taxon>Alteromonadaceae</taxon>
        <taxon>Paraglaciecola</taxon>
    </lineage>
</organism>